<proteinExistence type="predicted"/>
<dbReference type="KEGG" id="bpro:PMF13cell1_04105"/>
<evidence type="ECO:0000313" key="2">
    <source>
        <dbReference type="Proteomes" id="UP000289794"/>
    </source>
</evidence>
<reference evidence="1 2" key="1">
    <citation type="submission" date="2019-01" db="EMBL/GenBank/DDBJ databases">
        <title>PMF-metabolizing Aryl O-demethylase.</title>
        <authorList>
            <person name="Kim M."/>
        </authorList>
    </citation>
    <scope>NUCLEOTIDE SEQUENCE [LARGE SCALE GENOMIC DNA]</scope>
    <source>
        <strain evidence="1 2">PMF1</strain>
    </source>
</reference>
<protein>
    <submittedName>
        <fullName evidence="1">Uncharacterized protein</fullName>
    </submittedName>
</protein>
<dbReference type="RefSeq" id="WP_130181935.1">
    <property type="nucleotide sequence ID" value="NZ_CP035945.1"/>
</dbReference>
<organism evidence="1 2">
    <name type="scientific">Blautia producta</name>
    <dbReference type="NCBI Taxonomy" id="33035"/>
    <lineage>
        <taxon>Bacteria</taxon>
        <taxon>Bacillati</taxon>
        <taxon>Bacillota</taxon>
        <taxon>Clostridia</taxon>
        <taxon>Lachnospirales</taxon>
        <taxon>Lachnospiraceae</taxon>
        <taxon>Blautia</taxon>
    </lineage>
</organism>
<gene>
    <name evidence="1" type="ORF">PMF13cell1_04105</name>
</gene>
<sequence>MAKQTKIWEIIKEAGYSPLENRNIVVSYAPVNLSESIVKFLECSNEFFVLQICADELVLVPFSKMTRVLKKEVALEIPFDTIEDIQVVASGLNYIITIRTAQDELRLSAQQKELSDLRLTGILANEELGKNWHKKNLDETLQALKELKK</sequence>
<evidence type="ECO:0000313" key="1">
    <source>
        <dbReference type="EMBL" id="QBE98539.1"/>
    </source>
</evidence>
<name>A0A4P6M1P0_9FIRM</name>
<accession>A0A4P6M1P0</accession>
<dbReference type="Proteomes" id="UP000289794">
    <property type="component" value="Chromosome"/>
</dbReference>
<dbReference type="EMBL" id="CP035945">
    <property type="protein sequence ID" value="QBE98539.1"/>
    <property type="molecule type" value="Genomic_DNA"/>
</dbReference>
<dbReference type="AlphaFoldDB" id="A0A4P6M1P0"/>